<keyword evidence="7 10" id="KW-0676">Redox-active center</keyword>
<keyword evidence="8" id="KW-0547">Nucleotide-binding</keyword>
<evidence type="ECO:0000313" key="13">
    <source>
        <dbReference type="EMBL" id="SKA79978.1"/>
    </source>
</evidence>
<keyword evidence="2 10" id="KW-0285">Flavoprotein</keyword>
<organism evidence="13 14">
    <name type="scientific">Desulfobaculum bizertense DSM 18034</name>
    <dbReference type="NCBI Taxonomy" id="1121442"/>
    <lineage>
        <taxon>Bacteria</taxon>
        <taxon>Pseudomonadati</taxon>
        <taxon>Thermodesulfobacteriota</taxon>
        <taxon>Desulfovibrionia</taxon>
        <taxon>Desulfovibrionales</taxon>
        <taxon>Desulfovibrionaceae</taxon>
        <taxon>Desulfobaculum</taxon>
    </lineage>
</organism>
<dbReference type="InterPro" id="IPR036188">
    <property type="entry name" value="FAD/NAD-bd_sf"/>
</dbReference>
<dbReference type="InterPro" id="IPR001100">
    <property type="entry name" value="Pyr_nuc-diS_OxRdtase"/>
</dbReference>
<evidence type="ECO:0000256" key="10">
    <source>
        <dbReference type="RuleBase" id="RU003691"/>
    </source>
</evidence>
<feature type="domain" description="FAD/NAD(P)-binding" evidence="12">
    <location>
        <begin position="10"/>
        <end position="326"/>
    </location>
</feature>
<dbReference type="GO" id="GO:0050660">
    <property type="term" value="F:flavin adenine dinucleotide binding"/>
    <property type="evidence" value="ECO:0007669"/>
    <property type="project" value="TreeGrafter"/>
</dbReference>
<feature type="binding site" evidence="8">
    <location>
        <position position="54"/>
    </location>
    <ligand>
        <name>FAD</name>
        <dbReference type="ChEBI" id="CHEBI:57692"/>
    </ligand>
</feature>
<dbReference type="Pfam" id="PF07992">
    <property type="entry name" value="Pyr_redox_2"/>
    <property type="match status" value="1"/>
</dbReference>
<gene>
    <name evidence="13" type="ORF">SAMN02745702_02597</name>
</gene>
<dbReference type="InterPro" id="IPR004099">
    <property type="entry name" value="Pyr_nucl-diS_OxRdtase_dimer"/>
</dbReference>
<keyword evidence="3 8" id="KW-0274">FAD</keyword>
<protein>
    <submittedName>
        <fullName evidence="13">Pyruvate/2-oxoglutarate dehydrogenase complex, dihydrolipoamide dehydrogenase (E3) component</fullName>
    </submittedName>
</protein>
<evidence type="ECO:0000256" key="4">
    <source>
        <dbReference type="ARBA" id="ARBA00022857"/>
    </source>
</evidence>
<keyword evidence="14" id="KW-1185">Reference proteome</keyword>
<dbReference type="AlphaFoldDB" id="A0A1T4WT09"/>
<dbReference type="SUPFAM" id="SSF51905">
    <property type="entry name" value="FAD/NAD(P)-binding domain"/>
    <property type="match status" value="1"/>
</dbReference>
<dbReference type="GO" id="GO:0016668">
    <property type="term" value="F:oxidoreductase activity, acting on a sulfur group of donors, NAD(P) as acceptor"/>
    <property type="evidence" value="ECO:0007669"/>
    <property type="project" value="InterPro"/>
</dbReference>
<evidence type="ECO:0000256" key="7">
    <source>
        <dbReference type="ARBA" id="ARBA00023284"/>
    </source>
</evidence>
<feature type="domain" description="Pyridine nucleotide-disulphide oxidoreductase dimerisation" evidence="11">
    <location>
        <begin position="347"/>
        <end position="452"/>
    </location>
</feature>
<keyword evidence="13" id="KW-0670">Pyruvate</keyword>
<sequence length="483" mass="51482">MATSFDFDFGVIGGGAAGLTAASGASQLGAKVLLIEREAALGGDCLHFGCVPSKTLIRSAHVYHMMHQAERFGLPQPELPPVDFSRVAKRIREVQAEIQKHDSVERFCSLGVQVEFGPAQFVDPHTVDVAGKKYTAKSWLIATGSESSSPAIPGLESVPYLTNKEIFSQESLPESMIVLGGGAIACEIAQAFSRLGCSVTILQRSPQLFSQQDSDMALLVQQVLESEGVTVHTGVSIQCIEEVDGQCRVFYQTQDGAGHECEAAQLFLGLGRAPVMDALELHNAGVEVSRRGITVDSRMRTSQKHIFAAGDVTGAPQFTHAAGYEGGIVVSNAIFRVPRKADYTNLPWCTFTSPEFAGIGLNEGQARKQLSGVECIEEQFSANDRALAEGELQGKLKLVLSKGKPVGVQIVGPHAGELLCEWVPVQAGGVKLSTLAGAIHPYPTLAEINKKAAGSFISPKIFSPRVVGVLSTLFSYRGRACGK</sequence>
<dbReference type="PANTHER" id="PTHR43014:SF2">
    <property type="entry name" value="MERCURIC REDUCTASE"/>
    <property type="match status" value="1"/>
</dbReference>
<evidence type="ECO:0000313" key="14">
    <source>
        <dbReference type="Proteomes" id="UP000189733"/>
    </source>
</evidence>
<dbReference type="Gene3D" id="3.30.390.30">
    <property type="match status" value="1"/>
</dbReference>
<comment type="cofactor">
    <cofactor evidence="8">
        <name>FAD</name>
        <dbReference type="ChEBI" id="CHEBI:57692"/>
    </cofactor>
    <text evidence="8">Binds 1 FAD per subunit.</text>
</comment>
<dbReference type="PRINTS" id="PR00411">
    <property type="entry name" value="PNDRDTASEI"/>
</dbReference>
<dbReference type="InterPro" id="IPR016156">
    <property type="entry name" value="FAD/NAD-linked_Rdtase_dimer_sf"/>
</dbReference>
<dbReference type="Proteomes" id="UP000189733">
    <property type="component" value="Unassembled WGS sequence"/>
</dbReference>
<proteinExistence type="inferred from homology"/>
<keyword evidence="6" id="KW-1015">Disulfide bond</keyword>
<name>A0A1T4WT09_9BACT</name>
<dbReference type="RefSeq" id="WP_078685867.1">
    <property type="nucleotide sequence ID" value="NZ_FUYA01000010.1"/>
</dbReference>
<evidence type="ECO:0000259" key="11">
    <source>
        <dbReference type="Pfam" id="PF02852"/>
    </source>
</evidence>
<dbReference type="SUPFAM" id="SSF55424">
    <property type="entry name" value="FAD/NAD-linked reductases, dimerisation (C-terminal) domain"/>
    <property type="match status" value="1"/>
</dbReference>
<dbReference type="PIRSF" id="PIRSF000350">
    <property type="entry name" value="Mercury_reductase_MerA"/>
    <property type="match status" value="1"/>
</dbReference>
<evidence type="ECO:0000256" key="3">
    <source>
        <dbReference type="ARBA" id="ARBA00022827"/>
    </source>
</evidence>
<keyword evidence="8" id="KW-0520">NAD</keyword>
<evidence type="ECO:0000256" key="8">
    <source>
        <dbReference type="PIRSR" id="PIRSR000350-3"/>
    </source>
</evidence>
<feature type="binding site" evidence="8">
    <location>
        <position position="271"/>
    </location>
    <ligand>
        <name>NAD(+)</name>
        <dbReference type="ChEBI" id="CHEBI:57540"/>
    </ligand>
</feature>
<evidence type="ECO:0000256" key="2">
    <source>
        <dbReference type="ARBA" id="ARBA00022630"/>
    </source>
</evidence>
<accession>A0A1T4WT09</accession>
<evidence type="ECO:0000256" key="9">
    <source>
        <dbReference type="PIRSR" id="PIRSR000350-4"/>
    </source>
</evidence>
<dbReference type="GO" id="GO:0003955">
    <property type="term" value="F:NAD(P)H dehydrogenase (quinone) activity"/>
    <property type="evidence" value="ECO:0007669"/>
    <property type="project" value="TreeGrafter"/>
</dbReference>
<dbReference type="PROSITE" id="PS00076">
    <property type="entry name" value="PYRIDINE_REDOX_1"/>
    <property type="match status" value="1"/>
</dbReference>
<feature type="disulfide bond" description="Redox-active" evidence="9">
    <location>
        <begin position="45"/>
        <end position="50"/>
    </location>
</feature>
<dbReference type="Gene3D" id="3.50.50.60">
    <property type="entry name" value="FAD/NAD(P)-binding domain"/>
    <property type="match status" value="2"/>
</dbReference>
<evidence type="ECO:0000256" key="1">
    <source>
        <dbReference type="ARBA" id="ARBA00007532"/>
    </source>
</evidence>
<dbReference type="InterPro" id="IPR012999">
    <property type="entry name" value="Pyr_OxRdtase_I_AS"/>
</dbReference>
<dbReference type="PANTHER" id="PTHR43014">
    <property type="entry name" value="MERCURIC REDUCTASE"/>
    <property type="match status" value="1"/>
</dbReference>
<dbReference type="PRINTS" id="PR00368">
    <property type="entry name" value="FADPNR"/>
</dbReference>
<evidence type="ECO:0000256" key="5">
    <source>
        <dbReference type="ARBA" id="ARBA00023002"/>
    </source>
</evidence>
<dbReference type="OrthoDB" id="9786429at2"/>
<evidence type="ECO:0000259" key="12">
    <source>
        <dbReference type="Pfam" id="PF07992"/>
    </source>
</evidence>
<dbReference type="EMBL" id="FUYA01000010">
    <property type="protein sequence ID" value="SKA79978.1"/>
    <property type="molecule type" value="Genomic_DNA"/>
</dbReference>
<feature type="binding site" evidence="8">
    <location>
        <begin position="180"/>
        <end position="187"/>
    </location>
    <ligand>
        <name>NAD(+)</name>
        <dbReference type="ChEBI" id="CHEBI:57540"/>
    </ligand>
</feature>
<feature type="binding site" evidence="8">
    <location>
        <begin position="143"/>
        <end position="145"/>
    </location>
    <ligand>
        <name>FAD</name>
        <dbReference type="ChEBI" id="CHEBI:57692"/>
    </ligand>
</feature>
<dbReference type="Pfam" id="PF02852">
    <property type="entry name" value="Pyr_redox_dim"/>
    <property type="match status" value="1"/>
</dbReference>
<keyword evidence="4" id="KW-0521">NADP</keyword>
<keyword evidence="5 10" id="KW-0560">Oxidoreductase</keyword>
<dbReference type="STRING" id="1121442.SAMN02745702_02597"/>
<evidence type="ECO:0000256" key="6">
    <source>
        <dbReference type="ARBA" id="ARBA00023157"/>
    </source>
</evidence>
<comment type="similarity">
    <text evidence="1 10">Belongs to the class-I pyridine nucleotide-disulfide oxidoreductase family.</text>
</comment>
<reference evidence="13 14" key="1">
    <citation type="submission" date="2017-02" db="EMBL/GenBank/DDBJ databases">
        <authorList>
            <person name="Peterson S.W."/>
        </authorList>
    </citation>
    <scope>NUCLEOTIDE SEQUENCE [LARGE SCALE GENOMIC DNA]</scope>
    <source>
        <strain evidence="13 14">DSM 18034</strain>
    </source>
</reference>
<dbReference type="InterPro" id="IPR023753">
    <property type="entry name" value="FAD/NAD-binding_dom"/>
</dbReference>
<feature type="binding site" evidence="8">
    <location>
        <position position="311"/>
    </location>
    <ligand>
        <name>FAD</name>
        <dbReference type="ChEBI" id="CHEBI:57692"/>
    </ligand>
</feature>